<evidence type="ECO:0000256" key="11">
    <source>
        <dbReference type="ARBA" id="ARBA00023180"/>
    </source>
</evidence>
<dbReference type="FunFam" id="3.10.250.10:FF:000004">
    <property type="entry name" value="Scavenger receptor cysteine-rich type 1 protein M130"/>
    <property type="match status" value="1"/>
</dbReference>
<feature type="disulfide bond" evidence="12">
    <location>
        <begin position="174"/>
        <end position="184"/>
    </location>
</feature>
<dbReference type="InterPro" id="IPR036772">
    <property type="entry name" value="SRCR-like_dom_sf"/>
</dbReference>
<dbReference type="Pfam" id="PF00530">
    <property type="entry name" value="SRCR"/>
    <property type="match status" value="5"/>
</dbReference>
<keyword evidence="10 12" id="KW-1015">Disulfide bond</keyword>
<feature type="disulfide bond" evidence="12">
    <location>
        <begin position="379"/>
        <end position="389"/>
    </location>
</feature>
<organism evidence="15 16">
    <name type="scientific">Chelydra serpentina</name>
    <name type="common">Snapping turtle</name>
    <name type="synonym">Testudo serpentina</name>
    <dbReference type="NCBI Taxonomy" id="8475"/>
    <lineage>
        <taxon>Eukaryota</taxon>
        <taxon>Metazoa</taxon>
        <taxon>Chordata</taxon>
        <taxon>Craniata</taxon>
        <taxon>Vertebrata</taxon>
        <taxon>Euteleostomi</taxon>
        <taxon>Archelosauria</taxon>
        <taxon>Testudinata</taxon>
        <taxon>Testudines</taxon>
        <taxon>Cryptodira</taxon>
        <taxon>Durocryptodira</taxon>
        <taxon>Americhelydia</taxon>
        <taxon>Chelydroidea</taxon>
        <taxon>Chelydridae</taxon>
        <taxon>Chelydra</taxon>
    </lineage>
</organism>
<feature type="disulfide bond" evidence="12">
    <location>
        <begin position="41"/>
        <end position="102"/>
    </location>
</feature>
<feature type="disulfide bond" evidence="12">
    <location>
        <begin position="598"/>
        <end position="608"/>
    </location>
</feature>
<feature type="disulfide bond" evidence="12">
    <location>
        <begin position="28"/>
        <end position="92"/>
    </location>
</feature>
<accession>A0A8C3SR92</accession>
<dbReference type="PROSITE" id="PS00420">
    <property type="entry name" value="SRCR_1"/>
    <property type="match status" value="2"/>
</dbReference>
<evidence type="ECO:0000256" key="7">
    <source>
        <dbReference type="ARBA" id="ARBA00022737"/>
    </source>
</evidence>
<dbReference type="Proteomes" id="UP000694403">
    <property type="component" value="Unplaced"/>
</dbReference>
<dbReference type="GO" id="GO:0005576">
    <property type="term" value="C:extracellular region"/>
    <property type="evidence" value="ECO:0007669"/>
    <property type="project" value="UniProtKB-SubCell"/>
</dbReference>
<feature type="domain" description="SRCR" evidence="14">
    <location>
        <begin position="310"/>
        <end position="410"/>
    </location>
</feature>
<feature type="transmembrane region" description="Helical" evidence="13">
    <location>
        <begin position="632"/>
        <end position="655"/>
    </location>
</feature>
<sequence length="761" mass="81242">VGLDNHLRLHACSGRVEIRDGETWTTVCDAHFDIKTANVICNELQCGTALSIPGGAHFGEGHGPIWTEAFQCAGNESHHAYCPRISNISQTCPHANDAGAICSRFRLVNGSTACSGRVEIQVLGAWGTLCDSRWDLPDANVLCHQLDCGFAVSVPGGGYFGKGSGSVWTDTFHCKGTEPHLGYCPVTALGASQCSHDNDASVVCSGKCNAGLMTPAPQCVTLTLKQGNLRAQKNNSLENLILMASQSGSLVAKWSPSHESIDPQSFKTQRGHCDHVLLPSPKGPLLLNEVAGPLSATSSHPCADPGSRQIRLVNGAGRCAGRVEIYYNGSWGTVCDDSWDLSDSNVVCKQLGCGRAINATVSAHYGQGSGQIWLDDVNCSGTESDLWSCPSRGWGQHNCRHKEDAGVLCSDLRLVSDSDCAGRLEVFYNGTWGSVCSNQMSDITAAIVCKQLNCGDGGQIAGGSEYGKGPTWLDHVACSEQHSSLWQCPSEPWNPKSCDNRAEETHISCTGNSETSCMCVSAFPDQEKLRVMGGEDRCSGRVEVWYRGSWGTVCDDSWDMADANVVCKQLGCGSAVSALGEAAFGNGTGPIWVETLNCRGTESSLWDCPAKPWGESNCGHKEDAAVNCSGEVTVPVVVCIILGALLCLVLIILGAQVRSARAQRRGGSCLVSLCEIRPKNRDFPPPPKKMEEPLRPKLLSKKKKEKLHSPLPSTVIPPGNQSAYRPAPMLCFLPKGYEQCIASSYKLPPSSLSADYTLLVG</sequence>
<dbReference type="Ensembl" id="ENSCSRT00000018579.1">
    <property type="protein sequence ID" value="ENSCSRP00000017758.1"/>
    <property type="gene ID" value="ENSCSRG00000013583.1"/>
</dbReference>
<evidence type="ECO:0000256" key="9">
    <source>
        <dbReference type="ARBA" id="ARBA00023136"/>
    </source>
</evidence>
<keyword evidence="8 13" id="KW-1133">Transmembrane helix</keyword>
<dbReference type="PANTHER" id="PTHR19331:SF484">
    <property type="entry name" value="SRCR DOMAIN-CONTAINING PROTEIN"/>
    <property type="match status" value="1"/>
</dbReference>
<evidence type="ECO:0000256" key="12">
    <source>
        <dbReference type="PROSITE-ProRule" id="PRU00196"/>
    </source>
</evidence>
<protein>
    <recommendedName>
        <fullName evidence="14">SRCR domain-containing protein</fullName>
    </recommendedName>
</protein>
<dbReference type="Gene3D" id="3.10.250.10">
    <property type="entry name" value="SRCR-like domain"/>
    <property type="match status" value="5"/>
</dbReference>
<feature type="domain" description="SRCR" evidence="14">
    <location>
        <begin position="412"/>
        <end position="510"/>
    </location>
</feature>
<feature type="domain" description="SRCR" evidence="14">
    <location>
        <begin position="105"/>
        <end position="205"/>
    </location>
</feature>
<dbReference type="FunFam" id="3.10.250.10:FF:000003">
    <property type="entry name" value="Deleted in malignant brain tumors 1"/>
    <property type="match status" value="1"/>
</dbReference>
<keyword evidence="16" id="KW-1185">Reference proteome</keyword>
<evidence type="ECO:0000256" key="4">
    <source>
        <dbReference type="ARBA" id="ARBA00022525"/>
    </source>
</evidence>
<feature type="domain" description="SRCR" evidence="14">
    <location>
        <begin position="1"/>
        <end position="103"/>
    </location>
</feature>
<dbReference type="PROSITE" id="PS50287">
    <property type="entry name" value="SRCR_2"/>
    <property type="match status" value="5"/>
</dbReference>
<keyword evidence="6" id="KW-0732">Signal</keyword>
<evidence type="ECO:0000313" key="16">
    <source>
        <dbReference type="Proteomes" id="UP000694403"/>
    </source>
</evidence>
<dbReference type="SMART" id="SM00202">
    <property type="entry name" value="SR"/>
    <property type="match status" value="5"/>
</dbReference>
<evidence type="ECO:0000256" key="13">
    <source>
        <dbReference type="SAM" id="Phobius"/>
    </source>
</evidence>
<evidence type="ECO:0000256" key="8">
    <source>
        <dbReference type="ARBA" id="ARBA00022989"/>
    </source>
</evidence>
<dbReference type="SUPFAM" id="SSF56487">
    <property type="entry name" value="SRCR-like"/>
    <property type="match status" value="5"/>
</dbReference>
<dbReference type="GO" id="GO:0005886">
    <property type="term" value="C:plasma membrane"/>
    <property type="evidence" value="ECO:0007669"/>
    <property type="project" value="UniProtKB-SubCell"/>
</dbReference>
<evidence type="ECO:0000256" key="6">
    <source>
        <dbReference type="ARBA" id="ARBA00022729"/>
    </source>
</evidence>
<comment type="subcellular location">
    <subcellularLocation>
        <location evidence="1">Cell membrane</location>
        <topology evidence="1">Single-pass type I membrane protein</topology>
    </subcellularLocation>
    <subcellularLocation>
        <location evidence="2">Secreted</location>
    </subcellularLocation>
</comment>
<feature type="disulfide bond" evidence="12">
    <location>
        <begin position="130"/>
        <end position="194"/>
    </location>
</feature>
<keyword evidence="5 13" id="KW-0812">Transmembrane</keyword>
<feature type="disulfide bond" evidence="12">
    <location>
        <begin position="72"/>
        <end position="82"/>
    </location>
</feature>
<feature type="disulfide bond" evidence="12">
    <location>
        <begin position="335"/>
        <end position="399"/>
    </location>
</feature>
<dbReference type="FunFam" id="3.10.250.10:FF:000012">
    <property type="entry name" value="CD163 molecule like 1"/>
    <property type="match status" value="1"/>
</dbReference>
<keyword evidence="7" id="KW-0677">Repeat</keyword>
<keyword evidence="3" id="KW-1003">Cell membrane</keyword>
<keyword evidence="9 13" id="KW-0472">Membrane</keyword>
<keyword evidence="4" id="KW-0964">Secreted</keyword>
<evidence type="ECO:0000256" key="3">
    <source>
        <dbReference type="ARBA" id="ARBA00022475"/>
    </source>
</evidence>
<evidence type="ECO:0000313" key="15">
    <source>
        <dbReference type="Ensembl" id="ENSCSRP00000017758.1"/>
    </source>
</evidence>
<reference evidence="15" key="1">
    <citation type="submission" date="2025-08" db="UniProtKB">
        <authorList>
            <consortium name="Ensembl"/>
        </authorList>
    </citation>
    <scope>IDENTIFICATION</scope>
</reference>
<dbReference type="PANTHER" id="PTHR19331">
    <property type="entry name" value="SCAVENGER RECEPTOR DOMAIN-CONTAINING"/>
    <property type="match status" value="1"/>
</dbReference>
<feature type="disulfide bond" evidence="12">
    <location>
        <begin position="567"/>
        <end position="628"/>
    </location>
</feature>
<dbReference type="AlphaFoldDB" id="A0A8C3SR92"/>
<evidence type="ECO:0000259" key="14">
    <source>
        <dbReference type="PROSITE" id="PS50287"/>
    </source>
</evidence>
<proteinExistence type="predicted"/>
<feature type="disulfide bond" evidence="12">
    <location>
        <begin position="348"/>
        <end position="409"/>
    </location>
</feature>
<evidence type="ECO:0000256" key="2">
    <source>
        <dbReference type="ARBA" id="ARBA00004613"/>
    </source>
</evidence>
<feature type="disulfide bond" evidence="12">
    <location>
        <begin position="478"/>
        <end position="488"/>
    </location>
</feature>
<dbReference type="FunFam" id="3.10.250.10:FF:000002">
    <property type="entry name" value="Scavenger receptor cysteine-rich type 1 protein M130"/>
    <property type="match status" value="2"/>
</dbReference>
<comment type="caution">
    <text evidence="12">Lacks conserved residue(s) required for the propagation of feature annotation.</text>
</comment>
<evidence type="ECO:0000256" key="1">
    <source>
        <dbReference type="ARBA" id="ARBA00004251"/>
    </source>
</evidence>
<feature type="disulfide bond" evidence="12">
    <location>
        <begin position="143"/>
        <end position="204"/>
    </location>
</feature>
<dbReference type="GO" id="GO:0005737">
    <property type="term" value="C:cytoplasm"/>
    <property type="evidence" value="ECO:0007669"/>
    <property type="project" value="UniProtKB-ARBA"/>
</dbReference>
<evidence type="ECO:0000256" key="10">
    <source>
        <dbReference type="ARBA" id="ARBA00023157"/>
    </source>
</evidence>
<feature type="disulfide bond" evidence="12">
    <location>
        <begin position="554"/>
        <end position="618"/>
    </location>
</feature>
<reference evidence="15" key="2">
    <citation type="submission" date="2025-09" db="UniProtKB">
        <authorList>
            <consortium name="Ensembl"/>
        </authorList>
    </citation>
    <scope>IDENTIFICATION</scope>
</reference>
<keyword evidence="11" id="KW-0325">Glycoprotein</keyword>
<feature type="domain" description="SRCR" evidence="14">
    <location>
        <begin position="529"/>
        <end position="629"/>
    </location>
</feature>
<dbReference type="PRINTS" id="PR00258">
    <property type="entry name" value="SPERACTRCPTR"/>
</dbReference>
<dbReference type="InterPro" id="IPR001190">
    <property type="entry name" value="SRCR"/>
</dbReference>
<name>A0A8C3SR92_CHESE</name>
<evidence type="ECO:0000256" key="5">
    <source>
        <dbReference type="ARBA" id="ARBA00022692"/>
    </source>
</evidence>